<sequence>MRDSIDIGRRALFMVPFGIAPALLVAGRTAPAGAEHEDWPAWAPQRTTFYARLDDLRRSGRDIRDFGAALDGTSDASDALERAAATASVLLVPANSVLRITRQIPLNRPIAILGSGRGATISVETPQGDLFLANALDDDPSGFLKGVRIDGIRFIRPAPLKPHGAVVRAFNLRDASITRCTSQRMGLLALRHTRQRLGLYDRTKGSVDEDPALKAGFSAQPIDLSEDILVYDNMVDGETYMSQIARFEFARRVAIAGNTGKFANISWWGGGARRNEGGDIRHLRRVRDIYIADNRLSGANGGVYGNNGDGIVVARNIISLMTDVGIDFEGCFNAVAYGNHVSNVGNYCFATFYAARNVEFRDNIGVQDGSATNLHLRFGRGKYGAMAGTALFGMRSAGFASPQDAIDIRLIGNRFSWQGKAGTGRFVASYFGTLELRRNQLENVTCNLAYRRTGTFIARDNRLAFDRSASEPINAITSSAARIEIRDNEIRSSVAQPVGSSAILVDSTAAGTLVELTGNRAVAPDATLPITMRGIRRPGQDAVIRSNQADALFVEHGAASDISGNKDNGGRSLTPRELPAAYRVLSGSGSSGTDDSGPASPSAVDGDG</sequence>
<dbReference type="RefSeq" id="WP_346247101.1">
    <property type="nucleotide sequence ID" value="NZ_JBDIZK010000007.1"/>
</dbReference>
<proteinExistence type="predicted"/>
<protein>
    <submittedName>
        <fullName evidence="2">Right-handed parallel beta-helix repeat-containing protein</fullName>
    </submittedName>
</protein>
<accession>A0ABV0BA50</accession>
<dbReference type="InterPro" id="IPR011050">
    <property type="entry name" value="Pectin_lyase_fold/virulence"/>
</dbReference>
<dbReference type="InterPro" id="IPR012334">
    <property type="entry name" value="Pectin_lyas_fold"/>
</dbReference>
<evidence type="ECO:0000313" key="3">
    <source>
        <dbReference type="Proteomes" id="UP001427805"/>
    </source>
</evidence>
<gene>
    <name evidence="2" type="ORF">TPR58_13000</name>
</gene>
<feature type="region of interest" description="Disordered" evidence="1">
    <location>
        <begin position="560"/>
        <end position="608"/>
    </location>
</feature>
<feature type="compositionally biased region" description="Low complexity" evidence="1">
    <location>
        <begin position="586"/>
        <end position="602"/>
    </location>
</feature>
<dbReference type="Proteomes" id="UP001427805">
    <property type="component" value="Unassembled WGS sequence"/>
</dbReference>
<evidence type="ECO:0000313" key="2">
    <source>
        <dbReference type="EMBL" id="MEN3748087.1"/>
    </source>
</evidence>
<name>A0ABV0BA50_9SPHN</name>
<dbReference type="EMBL" id="JBDIZK010000007">
    <property type="protein sequence ID" value="MEN3748087.1"/>
    <property type="molecule type" value="Genomic_DNA"/>
</dbReference>
<reference evidence="2 3" key="1">
    <citation type="submission" date="2024-05" db="EMBL/GenBank/DDBJ databases">
        <title>Sphingomonas sp. HF-S3 16S ribosomal RNA gene Genome sequencing and assembly.</title>
        <authorList>
            <person name="Lee H."/>
        </authorList>
    </citation>
    <scope>NUCLEOTIDE SEQUENCE [LARGE SCALE GENOMIC DNA]</scope>
    <source>
        <strain evidence="2 3">HF-S3</strain>
    </source>
</reference>
<dbReference type="SUPFAM" id="SSF51126">
    <property type="entry name" value="Pectin lyase-like"/>
    <property type="match status" value="1"/>
</dbReference>
<evidence type="ECO:0000256" key="1">
    <source>
        <dbReference type="SAM" id="MobiDB-lite"/>
    </source>
</evidence>
<keyword evidence="3" id="KW-1185">Reference proteome</keyword>
<organism evidence="2 3">
    <name type="scientific">Sphingomonas rustica</name>
    <dbReference type="NCBI Taxonomy" id="3103142"/>
    <lineage>
        <taxon>Bacteria</taxon>
        <taxon>Pseudomonadati</taxon>
        <taxon>Pseudomonadota</taxon>
        <taxon>Alphaproteobacteria</taxon>
        <taxon>Sphingomonadales</taxon>
        <taxon>Sphingomonadaceae</taxon>
        <taxon>Sphingomonas</taxon>
    </lineage>
</organism>
<dbReference type="Gene3D" id="2.160.20.10">
    <property type="entry name" value="Single-stranded right-handed beta-helix, Pectin lyase-like"/>
    <property type="match status" value="2"/>
</dbReference>
<comment type="caution">
    <text evidence="2">The sequence shown here is derived from an EMBL/GenBank/DDBJ whole genome shotgun (WGS) entry which is preliminary data.</text>
</comment>